<dbReference type="Gramene" id="OPUNC08G11210.1">
    <property type="protein sequence ID" value="OPUNC08G11210.1"/>
    <property type="gene ID" value="OPUNC08G11210"/>
</dbReference>
<evidence type="ECO:0000256" key="1">
    <source>
        <dbReference type="ARBA" id="ARBA00004123"/>
    </source>
</evidence>
<comment type="similarity">
    <text evidence="2">Belongs to the EARLY FLOWERING 4 family.</text>
</comment>
<dbReference type="InterPro" id="IPR040462">
    <property type="entry name" value="EARLY_FLOWERING_4"/>
</dbReference>
<feature type="domain" description="Protein EARLY FLOWERING 4" evidence="6">
    <location>
        <begin position="47"/>
        <end position="94"/>
    </location>
</feature>
<keyword evidence="3" id="KW-0090">Biological rhythms</keyword>
<evidence type="ECO:0000313" key="7">
    <source>
        <dbReference type="EnsemblPlants" id="OPUNC08G11210.1"/>
    </source>
</evidence>
<evidence type="ECO:0000256" key="4">
    <source>
        <dbReference type="ARBA" id="ARBA00023242"/>
    </source>
</evidence>
<dbReference type="GO" id="GO:0048511">
    <property type="term" value="P:rhythmic process"/>
    <property type="evidence" value="ECO:0007669"/>
    <property type="project" value="UniProtKB-KW"/>
</dbReference>
<dbReference type="Pfam" id="PF07011">
    <property type="entry name" value="Elf4"/>
    <property type="match status" value="1"/>
</dbReference>
<comment type="subcellular location">
    <subcellularLocation>
        <location evidence="1">Nucleus</location>
    </subcellularLocation>
</comment>
<keyword evidence="8" id="KW-1185">Reference proteome</keyword>
<dbReference type="PANTHER" id="PTHR33469:SF32">
    <property type="entry name" value="OS08G0366300 PROTEIN"/>
    <property type="match status" value="1"/>
</dbReference>
<dbReference type="EnsemblPlants" id="OPUNC08G11210.1">
    <property type="protein sequence ID" value="OPUNC08G11210.1"/>
    <property type="gene ID" value="OPUNC08G11210"/>
</dbReference>
<dbReference type="AlphaFoldDB" id="A0A0E0LU81"/>
<evidence type="ECO:0000256" key="2">
    <source>
        <dbReference type="ARBA" id="ARBA00009514"/>
    </source>
</evidence>
<name>A0A0E0LU81_ORYPU</name>
<protein>
    <recommendedName>
        <fullName evidence="6">Protein EARLY FLOWERING 4 domain-containing protein</fullName>
    </recommendedName>
</protein>
<dbReference type="PANTHER" id="PTHR33469">
    <property type="entry name" value="PROTEIN ELF4-LIKE 4"/>
    <property type="match status" value="1"/>
</dbReference>
<feature type="region of interest" description="Disordered" evidence="5">
    <location>
        <begin position="1"/>
        <end position="48"/>
    </location>
</feature>
<dbReference type="GO" id="GO:0042753">
    <property type="term" value="P:positive regulation of circadian rhythm"/>
    <property type="evidence" value="ECO:0007669"/>
    <property type="project" value="InterPro"/>
</dbReference>
<sequence>MEEESVISNSGGGEEVVVTSGGGGGGVGGTERSSSASSGGGGGNVVQEHGILEENRVLIQEISKNHEACDADGLTSNVALIQEVRTNITRAVEL</sequence>
<dbReference type="InterPro" id="IPR009741">
    <property type="entry name" value="EARLY_FLOWERING_4_dom"/>
</dbReference>
<evidence type="ECO:0000259" key="6">
    <source>
        <dbReference type="Pfam" id="PF07011"/>
    </source>
</evidence>
<evidence type="ECO:0000313" key="8">
    <source>
        <dbReference type="Proteomes" id="UP000026962"/>
    </source>
</evidence>
<feature type="compositionally biased region" description="Gly residues" evidence="5">
    <location>
        <begin position="10"/>
        <end position="29"/>
    </location>
</feature>
<accession>A0A0E0LU81</accession>
<reference evidence="7" key="1">
    <citation type="submission" date="2015-04" db="UniProtKB">
        <authorList>
            <consortium name="EnsemblPlants"/>
        </authorList>
    </citation>
    <scope>IDENTIFICATION</scope>
</reference>
<keyword evidence="4" id="KW-0539">Nucleus</keyword>
<dbReference type="GO" id="GO:0005634">
    <property type="term" value="C:nucleus"/>
    <property type="evidence" value="ECO:0007669"/>
    <property type="project" value="UniProtKB-SubCell"/>
</dbReference>
<evidence type="ECO:0000256" key="3">
    <source>
        <dbReference type="ARBA" id="ARBA00023108"/>
    </source>
</evidence>
<dbReference type="Proteomes" id="UP000026962">
    <property type="component" value="Chromosome 8"/>
</dbReference>
<proteinExistence type="inferred from homology"/>
<dbReference type="STRING" id="4537.A0A0E0LU81"/>
<dbReference type="GO" id="GO:0009649">
    <property type="term" value="P:entrainment of circadian clock"/>
    <property type="evidence" value="ECO:0007669"/>
    <property type="project" value="TreeGrafter"/>
</dbReference>
<reference evidence="7" key="2">
    <citation type="submission" date="2018-05" db="EMBL/GenBank/DDBJ databases">
        <title>OpunRS2 (Oryza punctata Reference Sequence Version 2).</title>
        <authorList>
            <person name="Zhang J."/>
            <person name="Kudrna D."/>
            <person name="Lee S."/>
            <person name="Talag J."/>
            <person name="Welchert J."/>
            <person name="Wing R.A."/>
        </authorList>
    </citation>
    <scope>NUCLEOTIDE SEQUENCE [LARGE SCALE GENOMIC DNA]</scope>
</reference>
<evidence type="ECO:0000256" key="5">
    <source>
        <dbReference type="SAM" id="MobiDB-lite"/>
    </source>
</evidence>
<dbReference type="HOGENOM" id="CLU_119738_0_0_1"/>
<organism evidence="7">
    <name type="scientific">Oryza punctata</name>
    <name type="common">Red rice</name>
    <dbReference type="NCBI Taxonomy" id="4537"/>
    <lineage>
        <taxon>Eukaryota</taxon>
        <taxon>Viridiplantae</taxon>
        <taxon>Streptophyta</taxon>
        <taxon>Embryophyta</taxon>
        <taxon>Tracheophyta</taxon>
        <taxon>Spermatophyta</taxon>
        <taxon>Magnoliopsida</taxon>
        <taxon>Liliopsida</taxon>
        <taxon>Poales</taxon>
        <taxon>Poaceae</taxon>
        <taxon>BOP clade</taxon>
        <taxon>Oryzoideae</taxon>
        <taxon>Oryzeae</taxon>
        <taxon>Oryzinae</taxon>
        <taxon>Oryza</taxon>
    </lineage>
</organism>